<name>A0A329KV96_9MYCO</name>
<reference evidence="1 2" key="1">
    <citation type="submission" date="2018-06" db="EMBL/GenBank/DDBJ databases">
        <title>NTM in soil in Japan.</title>
        <authorList>
            <person name="Ohya K."/>
        </authorList>
    </citation>
    <scope>NUCLEOTIDE SEQUENCE [LARGE SCALE GENOMIC DNA]</scope>
    <source>
        <strain evidence="1 2">GF76</strain>
    </source>
</reference>
<dbReference type="Proteomes" id="UP000250347">
    <property type="component" value="Unassembled WGS sequence"/>
</dbReference>
<gene>
    <name evidence="1" type="ORF">DQP58_11180</name>
</gene>
<dbReference type="AlphaFoldDB" id="A0A329KV96"/>
<evidence type="ECO:0000313" key="2">
    <source>
        <dbReference type="Proteomes" id="UP000250347"/>
    </source>
</evidence>
<organism evidence="1 2">
    <name type="scientific">Mycobacterium colombiense</name>
    <dbReference type="NCBI Taxonomy" id="339268"/>
    <lineage>
        <taxon>Bacteria</taxon>
        <taxon>Bacillati</taxon>
        <taxon>Actinomycetota</taxon>
        <taxon>Actinomycetes</taxon>
        <taxon>Mycobacteriales</taxon>
        <taxon>Mycobacteriaceae</taxon>
        <taxon>Mycobacterium</taxon>
        <taxon>Mycobacterium avium complex (MAC)</taxon>
    </lineage>
</organism>
<evidence type="ECO:0000313" key="1">
    <source>
        <dbReference type="EMBL" id="RAU95896.1"/>
    </source>
</evidence>
<comment type="caution">
    <text evidence="1">The sequence shown here is derived from an EMBL/GenBank/DDBJ whole genome shotgun (WGS) entry which is preliminary data.</text>
</comment>
<sequence length="76" mass="8624">MGVTPPLLTESDLDALASDFLQSHYVGSIYADWSPDRRLDVFLRRRGLVRVANDGDLSHNVLERIMDRGRATMARH</sequence>
<dbReference type="EMBL" id="QMEU01000025">
    <property type="protein sequence ID" value="RAU95896.1"/>
    <property type="molecule type" value="Genomic_DNA"/>
</dbReference>
<accession>A0A329KV96</accession>
<proteinExistence type="predicted"/>
<protein>
    <submittedName>
        <fullName evidence="1">Uncharacterized protein</fullName>
    </submittedName>
</protein>